<dbReference type="Proteomes" id="UP001501116">
    <property type="component" value="Unassembled WGS sequence"/>
</dbReference>
<comment type="caution">
    <text evidence="3">The sequence shown here is derived from an EMBL/GenBank/DDBJ whole genome shotgun (WGS) entry which is preliminary data.</text>
</comment>
<feature type="transmembrane region" description="Helical" evidence="2">
    <location>
        <begin position="101"/>
        <end position="122"/>
    </location>
</feature>
<keyword evidence="4" id="KW-1185">Reference proteome</keyword>
<evidence type="ECO:0000313" key="3">
    <source>
        <dbReference type="EMBL" id="GAA1960439.1"/>
    </source>
</evidence>
<feature type="compositionally biased region" description="Basic and acidic residues" evidence="1">
    <location>
        <begin position="55"/>
        <end position="68"/>
    </location>
</feature>
<protein>
    <recommendedName>
        <fullName evidence="5">DUF3093 family protein</fullName>
    </recommendedName>
</protein>
<reference evidence="4" key="1">
    <citation type="journal article" date="2019" name="Int. J. Syst. Evol. Microbiol.">
        <title>The Global Catalogue of Microorganisms (GCM) 10K type strain sequencing project: providing services to taxonomists for standard genome sequencing and annotation.</title>
        <authorList>
            <consortium name="The Broad Institute Genomics Platform"/>
            <consortium name="The Broad Institute Genome Sequencing Center for Infectious Disease"/>
            <person name="Wu L."/>
            <person name="Ma J."/>
        </authorList>
    </citation>
    <scope>NUCLEOTIDE SEQUENCE [LARGE SCALE GENOMIC DNA]</scope>
    <source>
        <strain evidence="4">JCM 14545</strain>
    </source>
</reference>
<keyword evidence="2" id="KW-1133">Transmembrane helix</keyword>
<name>A0ABP5CCR6_9PSEU</name>
<keyword evidence="2" id="KW-0472">Membrane</keyword>
<accession>A0ABP5CCR6</accession>
<sequence length="249" mass="27222">MHESGIPVRERDRHSRADHHPFARLEHDIGGGDEIGTGVAVASVRRERHAGICSGERDLHDGHGRRDYPSPVGTSASKAGEAQPREANGEPRYRERLYVSWWGWPLPLLGSVLLAAEIPMGFRAVPEWLPFAVLPVLAVLLMLSLGRVKVTVTGGDGPELRVGDAHIPLAFVGDVEVIGKDDKRKALGPESDPAAFVVHRGWIGPLLRLRLTDPADPTPYWLISTRKPERLAELVRGGTAREDSGYDEG</sequence>
<evidence type="ECO:0000313" key="4">
    <source>
        <dbReference type="Proteomes" id="UP001501116"/>
    </source>
</evidence>
<evidence type="ECO:0008006" key="5">
    <source>
        <dbReference type="Google" id="ProtNLM"/>
    </source>
</evidence>
<feature type="region of interest" description="Disordered" evidence="1">
    <location>
        <begin position="1"/>
        <end position="29"/>
    </location>
</feature>
<gene>
    <name evidence="3" type="ORF">GCM10009754_33790</name>
</gene>
<feature type="region of interest" description="Disordered" evidence="1">
    <location>
        <begin position="52"/>
        <end position="89"/>
    </location>
</feature>
<evidence type="ECO:0000256" key="1">
    <source>
        <dbReference type="SAM" id="MobiDB-lite"/>
    </source>
</evidence>
<dbReference type="EMBL" id="BAAANN010000012">
    <property type="protein sequence ID" value="GAA1960439.1"/>
    <property type="molecule type" value="Genomic_DNA"/>
</dbReference>
<evidence type="ECO:0000256" key="2">
    <source>
        <dbReference type="SAM" id="Phobius"/>
    </source>
</evidence>
<proteinExistence type="predicted"/>
<keyword evidence="2" id="KW-0812">Transmembrane</keyword>
<feature type="transmembrane region" description="Helical" evidence="2">
    <location>
        <begin position="128"/>
        <end position="145"/>
    </location>
</feature>
<organism evidence="3 4">
    <name type="scientific">Amycolatopsis minnesotensis</name>
    <dbReference type="NCBI Taxonomy" id="337894"/>
    <lineage>
        <taxon>Bacteria</taxon>
        <taxon>Bacillati</taxon>
        <taxon>Actinomycetota</taxon>
        <taxon>Actinomycetes</taxon>
        <taxon>Pseudonocardiales</taxon>
        <taxon>Pseudonocardiaceae</taxon>
        <taxon>Amycolatopsis</taxon>
    </lineage>
</organism>
<dbReference type="Pfam" id="PF11292">
    <property type="entry name" value="DUF3093"/>
    <property type="match status" value="1"/>
</dbReference>
<dbReference type="InterPro" id="IPR021443">
    <property type="entry name" value="DUF3093"/>
</dbReference>